<evidence type="ECO:0000313" key="7">
    <source>
        <dbReference type="Proteomes" id="UP000248659"/>
    </source>
</evidence>
<keyword evidence="7" id="KW-1185">Reference proteome</keyword>
<dbReference type="Proteomes" id="UP000248659">
    <property type="component" value="Unassembled WGS sequence"/>
</dbReference>
<organism evidence="6 7">
    <name type="scientific">Rhodovulum viride</name>
    <dbReference type="NCBI Taxonomy" id="1231134"/>
    <lineage>
        <taxon>Bacteria</taxon>
        <taxon>Pseudomonadati</taxon>
        <taxon>Pseudomonadota</taxon>
        <taxon>Alphaproteobacteria</taxon>
        <taxon>Rhodobacterales</taxon>
        <taxon>Paracoccaceae</taxon>
        <taxon>Rhodovulum</taxon>
    </lineage>
</organism>
<dbReference type="RefSeq" id="WP_112315978.1">
    <property type="nucleotide sequence ID" value="NZ_MUAV01000011.1"/>
</dbReference>
<dbReference type="InterPro" id="IPR028082">
    <property type="entry name" value="Peripla_BP_I"/>
</dbReference>
<dbReference type="InterPro" id="IPR025997">
    <property type="entry name" value="SBP_2_dom"/>
</dbReference>
<feature type="signal peptide" evidence="4">
    <location>
        <begin position="1"/>
        <end position="23"/>
    </location>
</feature>
<evidence type="ECO:0000256" key="1">
    <source>
        <dbReference type="ARBA" id="ARBA00004196"/>
    </source>
</evidence>
<comment type="similarity">
    <text evidence="2">Belongs to the bacterial solute-binding protein 2 family.</text>
</comment>
<protein>
    <submittedName>
        <fullName evidence="6">Ribose ABC transporter substrate-binding protein</fullName>
    </submittedName>
</protein>
<sequence length="384" mass="40457">MTAVRLIAPALAEVVLSSGLALAGPQSVTGPGADPACFAPWSAETGYLQWAPREGPYRIAIVNGFVGNGWRIQMIKTAKAFAQDPSIRDRIAEFKVVSTGTDAAVQLGAIEDFINQGYDAIVTIAVAPDGFDRVIRLASRNDVVLVPFDNVLGTDKELGTDKVMQVNEDQLAMGRTWAGFVLDQLKAEGKTSGRILELRGLPGNSVDRDRSLGINRVLDESGGDWQRVSVVGNWDDGTAQKVVADAIAVHGHFDAILAQGGTTGVVQAMLDSGHPMVPVAGESENGFRKLVAQHADEGLKGISIGQSPGLVAIAMKAAISALEGNPMPQLISVPLPVATYDQLQDGVNYWSDLPDSFSTVNAFPPCGVNITGPAIMAQSEADTN</sequence>
<dbReference type="SUPFAM" id="SSF53822">
    <property type="entry name" value="Periplasmic binding protein-like I"/>
    <property type="match status" value="1"/>
</dbReference>
<evidence type="ECO:0000313" key="6">
    <source>
        <dbReference type="EMBL" id="RAP41191.1"/>
    </source>
</evidence>
<dbReference type="CDD" id="cd19998">
    <property type="entry name" value="PBP1_ABC_sugar_binding-like"/>
    <property type="match status" value="1"/>
</dbReference>
<reference evidence="6 7" key="1">
    <citation type="submission" date="2017-01" db="EMBL/GenBank/DDBJ databases">
        <title>Genome sequence of Rhodovulum viride JA756.</title>
        <authorList>
            <person name="Lakshmi K.V."/>
            <person name="Tushar L.D."/>
            <person name="Sasikala C."/>
            <person name="Venkataramana C."/>
        </authorList>
    </citation>
    <scope>NUCLEOTIDE SEQUENCE [LARGE SCALE GENOMIC DNA]</scope>
    <source>
        <strain evidence="6 7">JA756</strain>
    </source>
</reference>
<feature type="domain" description="Periplasmic binding protein" evidence="5">
    <location>
        <begin position="59"/>
        <end position="325"/>
    </location>
</feature>
<dbReference type="EMBL" id="MUAV01000011">
    <property type="protein sequence ID" value="RAP41191.1"/>
    <property type="molecule type" value="Genomic_DNA"/>
</dbReference>
<evidence type="ECO:0000256" key="2">
    <source>
        <dbReference type="ARBA" id="ARBA00007639"/>
    </source>
</evidence>
<evidence type="ECO:0000259" key="5">
    <source>
        <dbReference type="Pfam" id="PF13407"/>
    </source>
</evidence>
<comment type="subcellular location">
    <subcellularLocation>
        <location evidence="1">Cell envelope</location>
    </subcellularLocation>
</comment>
<name>A0ABX9DFQ2_9RHOB</name>
<dbReference type="Pfam" id="PF13407">
    <property type="entry name" value="Peripla_BP_4"/>
    <property type="match status" value="1"/>
</dbReference>
<gene>
    <name evidence="6" type="ORF">BYZ73_10940</name>
</gene>
<evidence type="ECO:0000256" key="4">
    <source>
        <dbReference type="SAM" id="SignalP"/>
    </source>
</evidence>
<proteinExistence type="inferred from homology"/>
<comment type="caution">
    <text evidence="6">The sequence shown here is derived from an EMBL/GenBank/DDBJ whole genome shotgun (WGS) entry which is preliminary data.</text>
</comment>
<evidence type="ECO:0000256" key="3">
    <source>
        <dbReference type="ARBA" id="ARBA00022729"/>
    </source>
</evidence>
<keyword evidence="3 4" id="KW-0732">Signal</keyword>
<dbReference type="PANTHER" id="PTHR46847">
    <property type="entry name" value="D-ALLOSE-BINDING PERIPLASMIC PROTEIN-RELATED"/>
    <property type="match status" value="1"/>
</dbReference>
<dbReference type="PANTHER" id="PTHR46847:SF1">
    <property type="entry name" value="D-ALLOSE-BINDING PERIPLASMIC PROTEIN-RELATED"/>
    <property type="match status" value="1"/>
</dbReference>
<feature type="chain" id="PRO_5046838543" evidence="4">
    <location>
        <begin position="24"/>
        <end position="384"/>
    </location>
</feature>
<dbReference type="Gene3D" id="3.40.50.2300">
    <property type="match status" value="2"/>
</dbReference>
<accession>A0ABX9DFQ2</accession>